<sequence>MRVQNTFTNELWLEIFKNLPQDSLLQASLTAHMHSICHLARPELITSPRLLRWCGPRRDFALGPDSSVCWQRPKAESEFAAAPSRPDLLIISGSAQPPVIDFAAAYDRKVSSFSSELISHLEELDISTTIDILNLALDDLNSEKLERILQYFPHLKELKRELFIGFEAFKAPTFFTALPRFLTTYYQIALFPNFEPAAMRRVLVEACPGLTSLWLDGQDFLLRWRAHADGPAEEDYARIYCDQKCIADCEAGSCLVQDIMLKRLREYDAVHRLFMVSD</sequence>
<gene>
    <name evidence="1" type="ORF">GGX14DRAFT_660251</name>
</gene>
<evidence type="ECO:0000313" key="2">
    <source>
        <dbReference type="Proteomes" id="UP001219525"/>
    </source>
</evidence>
<dbReference type="Proteomes" id="UP001219525">
    <property type="component" value="Unassembled WGS sequence"/>
</dbReference>
<keyword evidence="2" id="KW-1185">Reference proteome</keyword>
<evidence type="ECO:0008006" key="3">
    <source>
        <dbReference type="Google" id="ProtNLM"/>
    </source>
</evidence>
<proteinExistence type="predicted"/>
<reference evidence="1" key="1">
    <citation type="submission" date="2023-03" db="EMBL/GenBank/DDBJ databases">
        <title>Massive genome expansion in bonnet fungi (Mycena s.s.) driven by repeated elements and novel gene families across ecological guilds.</title>
        <authorList>
            <consortium name="Lawrence Berkeley National Laboratory"/>
            <person name="Harder C.B."/>
            <person name="Miyauchi S."/>
            <person name="Viragh M."/>
            <person name="Kuo A."/>
            <person name="Thoen E."/>
            <person name="Andreopoulos B."/>
            <person name="Lu D."/>
            <person name="Skrede I."/>
            <person name="Drula E."/>
            <person name="Henrissat B."/>
            <person name="Morin E."/>
            <person name="Kohler A."/>
            <person name="Barry K."/>
            <person name="LaButti K."/>
            <person name="Morin E."/>
            <person name="Salamov A."/>
            <person name="Lipzen A."/>
            <person name="Mereny Z."/>
            <person name="Hegedus B."/>
            <person name="Baldrian P."/>
            <person name="Stursova M."/>
            <person name="Weitz H."/>
            <person name="Taylor A."/>
            <person name="Grigoriev I.V."/>
            <person name="Nagy L.G."/>
            <person name="Martin F."/>
            <person name="Kauserud H."/>
        </authorList>
    </citation>
    <scope>NUCLEOTIDE SEQUENCE</scope>
    <source>
        <strain evidence="1">9144</strain>
    </source>
</reference>
<name>A0AAD6Y442_9AGAR</name>
<accession>A0AAD6Y442</accession>
<dbReference type="EMBL" id="JARJCW010000063">
    <property type="protein sequence ID" value="KAJ7200349.1"/>
    <property type="molecule type" value="Genomic_DNA"/>
</dbReference>
<dbReference type="AlphaFoldDB" id="A0AAD6Y442"/>
<comment type="caution">
    <text evidence="1">The sequence shown here is derived from an EMBL/GenBank/DDBJ whole genome shotgun (WGS) entry which is preliminary data.</text>
</comment>
<evidence type="ECO:0000313" key="1">
    <source>
        <dbReference type="EMBL" id="KAJ7200349.1"/>
    </source>
</evidence>
<organism evidence="1 2">
    <name type="scientific">Mycena pura</name>
    <dbReference type="NCBI Taxonomy" id="153505"/>
    <lineage>
        <taxon>Eukaryota</taxon>
        <taxon>Fungi</taxon>
        <taxon>Dikarya</taxon>
        <taxon>Basidiomycota</taxon>
        <taxon>Agaricomycotina</taxon>
        <taxon>Agaricomycetes</taxon>
        <taxon>Agaricomycetidae</taxon>
        <taxon>Agaricales</taxon>
        <taxon>Marasmiineae</taxon>
        <taxon>Mycenaceae</taxon>
        <taxon>Mycena</taxon>
    </lineage>
</organism>
<protein>
    <recommendedName>
        <fullName evidence="3">F-box domain-containing protein</fullName>
    </recommendedName>
</protein>